<dbReference type="InterPro" id="IPR025297">
    <property type="entry name" value="DUF4159"/>
</dbReference>
<dbReference type="RefSeq" id="WP_254011860.1">
    <property type="nucleotide sequence ID" value="NZ_JAMZMM010000091.1"/>
</dbReference>
<evidence type="ECO:0000259" key="2">
    <source>
        <dbReference type="Pfam" id="PF13709"/>
    </source>
</evidence>
<feature type="domain" description="DUF4159" evidence="2">
    <location>
        <begin position="365"/>
        <end position="449"/>
    </location>
</feature>
<dbReference type="Pfam" id="PF13709">
    <property type="entry name" value="DUF4159"/>
    <property type="match status" value="2"/>
</dbReference>
<keyword evidence="4" id="KW-1185">Reference proteome</keyword>
<name>A0AAE3GSC9_9CYAN</name>
<dbReference type="EMBL" id="JAMZMM010000091">
    <property type="protein sequence ID" value="MCP2729072.1"/>
    <property type="molecule type" value="Genomic_DNA"/>
</dbReference>
<evidence type="ECO:0000256" key="1">
    <source>
        <dbReference type="SAM" id="MobiDB-lite"/>
    </source>
</evidence>
<organism evidence="3 4">
    <name type="scientific">Limnofasciculus baicalensis BBK-W-15</name>
    <dbReference type="NCBI Taxonomy" id="2699891"/>
    <lineage>
        <taxon>Bacteria</taxon>
        <taxon>Bacillati</taxon>
        <taxon>Cyanobacteriota</taxon>
        <taxon>Cyanophyceae</taxon>
        <taxon>Coleofasciculales</taxon>
        <taxon>Coleofasciculaceae</taxon>
        <taxon>Limnofasciculus</taxon>
        <taxon>Limnofasciculus baicalensis</taxon>
    </lineage>
</organism>
<evidence type="ECO:0000313" key="3">
    <source>
        <dbReference type="EMBL" id="MCP2729072.1"/>
    </source>
</evidence>
<reference evidence="3" key="1">
    <citation type="submission" date="2022-06" db="EMBL/GenBank/DDBJ databases">
        <title>New cyanobacteria of genus Symplocastrum in benthos of Lake Baikal.</title>
        <authorList>
            <person name="Sorokovikova E."/>
            <person name="Tikhonova I."/>
            <person name="Krasnopeev A."/>
            <person name="Evseev P."/>
            <person name="Gladkikh A."/>
            <person name="Belykh O."/>
        </authorList>
    </citation>
    <scope>NUCLEOTIDE SEQUENCE</scope>
    <source>
        <strain evidence="3">BBK-W-15</strain>
    </source>
</reference>
<evidence type="ECO:0000313" key="4">
    <source>
        <dbReference type="Proteomes" id="UP001204953"/>
    </source>
</evidence>
<sequence>MTKSWPPPQIKQFERLKVSDGLLINAQRWQLAHQYHRQYHNAYYQSLHQPGIVCGLGVRIIQAPTDVVAKFRDQRWVEIQPGIAIDLFGNFIVVPEAINYRVSSEAITEESVTVYIVVKFRDPDELKLRGNEEKVTETFRIDEKKNPPIDGDVEVCRIRLKQGKVQLINPPDVFYPDYNQLDLRYRLQAQSRPHAIAQIATYNNSSGSSSQVGGLREISPRDAEVVPTVSNLSYFLQSVAGLYPALQGADEVGKLTLQPEEASKLLEYDLFFLTERQFQSFGEPELDSLQQYLKSGGVVVVEASTKGTSIEALSKIKQELENNLIDFPEDEDLTQYRTDLEEELGNITAKLQEQIDGVCRVFEDFTIQLGTPLKSLEQLDRNHPIRTKPFLFAGLPHINKHPISIWIGGGLVVVIGNLSSGWGLDEKLSLPRETIRTAQEMGINILHFAWRRRQLTYGQGGVETKTPAPRKDSSPRYSSRPNVLDELL</sequence>
<protein>
    <submittedName>
        <fullName evidence="3">DUF4159 domain-containing protein</fullName>
    </submittedName>
</protein>
<feature type="domain" description="DUF4159" evidence="2">
    <location>
        <begin position="262"/>
        <end position="349"/>
    </location>
</feature>
<comment type="caution">
    <text evidence="3">The sequence shown here is derived from an EMBL/GenBank/DDBJ whole genome shotgun (WGS) entry which is preliminary data.</text>
</comment>
<dbReference type="Proteomes" id="UP001204953">
    <property type="component" value="Unassembled WGS sequence"/>
</dbReference>
<proteinExistence type="predicted"/>
<accession>A0AAE3GSC9</accession>
<feature type="region of interest" description="Disordered" evidence="1">
    <location>
        <begin position="459"/>
        <end position="481"/>
    </location>
</feature>
<gene>
    <name evidence="3" type="ORF">NJ959_11445</name>
</gene>
<dbReference type="AlphaFoldDB" id="A0AAE3GSC9"/>
<dbReference type="Gene3D" id="3.40.50.12140">
    <property type="entry name" value="Domain of unknown function DUF4159"/>
    <property type="match status" value="1"/>
</dbReference>